<dbReference type="Proteomes" id="UP001153555">
    <property type="component" value="Unassembled WGS sequence"/>
</dbReference>
<evidence type="ECO:0000313" key="2">
    <source>
        <dbReference type="Proteomes" id="UP001153555"/>
    </source>
</evidence>
<keyword evidence="2" id="KW-1185">Reference proteome</keyword>
<protein>
    <submittedName>
        <fullName evidence="1">Uncharacterized protein</fullName>
    </submittedName>
</protein>
<accession>A0A9N7N8P6</accession>
<name>A0A9N7N8P6_STRHE</name>
<dbReference type="AlphaFoldDB" id="A0A9N7N8P6"/>
<comment type="caution">
    <text evidence="1">The sequence shown here is derived from an EMBL/GenBank/DDBJ whole genome shotgun (WGS) entry which is preliminary data.</text>
</comment>
<organism evidence="1 2">
    <name type="scientific">Striga hermonthica</name>
    <name type="common">Purple witchweed</name>
    <name type="synonym">Buchnera hermonthica</name>
    <dbReference type="NCBI Taxonomy" id="68872"/>
    <lineage>
        <taxon>Eukaryota</taxon>
        <taxon>Viridiplantae</taxon>
        <taxon>Streptophyta</taxon>
        <taxon>Embryophyta</taxon>
        <taxon>Tracheophyta</taxon>
        <taxon>Spermatophyta</taxon>
        <taxon>Magnoliopsida</taxon>
        <taxon>eudicotyledons</taxon>
        <taxon>Gunneridae</taxon>
        <taxon>Pentapetalae</taxon>
        <taxon>asterids</taxon>
        <taxon>lamiids</taxon>
        <taxon>Lamiales</taxon>
        <taxon>Orobanchaceae</taxon>
        <taxon>Buchnereae</taxon>
        <taxon>Striga</taxon>
    </lineage>
</organism>
<feature type="non-terminal residue" evidence="1">
    <location>
        <position position="86"/>
    </location>
</feature>
<reference evidence="1" key="1">
    <citation type="submission" date="2019-12" db="EMBL/GenBank/DDBJ databases">
        <authorList>
            <person name="Scholes J."/>
        </authorList>
    </citation>
    <scope>NUCLEOTIDE SEQUENCE</scope>
</reference>
<gene>
    <name evidence="1" type="ORF">SHERM_21404</name>
</gene>
<proteinExistence type="predicted"/>
<dbReference type="EMBL" id="CACSLK010024742">
    <property type="protein sequence ID" value="CAA0824461.1"/>
    <property type="molecule type" value="Genomic_DNA"/>
</dbReference>
<evidence type="ECO:0000313" key="1">
    <source>
        <dbReference type="EMBL" id="CAA0824461.1"/>
    </source>
</evidence>
<sequence length="86" mass="9599">ARIYHRLSFKSNADRIYGGCSNYCFPSAAKEPYGDYTFYQTNGDCSCFDLCFPQHTRVVMANNTDGLLLPGLPASDKTYSTSSYIT</sequence>
<feature type="non-terminal residue" evidence="1">
    <location>
        <position position="1"/>
    </location>
</feature>